<evidence type="ECO:0000313" key="1">
    <source>
        <dbReference type="EMBL" id="AKG38646.1"/>
    </source>
</evidence>
<reference evidence="1 2" key="1">
    <citation type="journal article" date="2015" name="Stand. Genomic Sci.">
        <title>Complete genome sequence of and proposal of Thermofilum uzonense sp. nov. a novel hyperthermophilic crenarchaeon and emended description of the genus Thermofilum.</title>
        <authorList>
            <person name="Toshchakov S.V."/>
            <person name="Korzhenkov A.A."/>
            <person name="Samarov N.I."/>
            <person name="Mazunin I.O."/>
            <person name="Mozhey O.I."/>
            <person name="Shmyr I.S."/>
            <person name="Derbikova K.S."/>
            <person name="Taranov E.A."/>
            <person name="Dominova I.N."/>
            <person name="Bonch-Osmolovskaya E.A."/>
            <person name="Patrushev M.V."/>
            <person name="Podosokorskaya O.A."/>
            <person name="Kublanov I.V."/>
        </authorList>
    </citation>
    <scope>NUCLEOTIDE SEQUENCE [LARGE SCALE GENOMIC DNA]</scope>
    <source>
        <strain evidence="1 2">1807-2</strain>
    </source>
</reference>
<dbReference type="GeneID" id="25401407"/>
<name>A0A0F7CL20_9CREN</name>
<protein>
    <recommendedName>
        <fullName evidence="3">DUF2139 domain-containing protein</fullName>
    </recommendedName>
</protein>
<dbReference type="PATRIC" id="fig|1550241.5.peg.895"/>
<keyword evidence="2" id="KW-1185">Reference proteome</keyword>
<dbReference type="HOGENOM" id="CLU_543624_0_0_2"/>
<dbReference type="InterPro" id="IPR016675">
    <property type="entry name" value="UCP016666"/>
</dbReference>
<gene>
    <name evidence="1" type="ORF">MA03_04210</name>
</gene>
<dbReference type="AlphaFoldDB" id="A0A0F7CL20"/>
<dbReference type="Pfam" id="PF09910">
    <property type="entry name" value="DUF2139"/>
    <property type="match status" value="1"/>
</dbReference>
<sequence length="487" mass="53744">MKEIHTFPPRYGPEWGSGGVFGLKYYKDTLYFTLAFEAEAHFVQDDEHKIYRFEQVGYLPTSGGDTYNAVDVVDDSIFFGGWVHAPAIYAGRVGRGGLIHFYNKYSHVHEYVISEERVKLLWKESIRHESEWAGEISNIIYDPVNDRLLLSRSDGHKNLGVYALPRRGGAAEKISENPSLKGALLGDYACFDVIKDWRRGVEAVQCHDLISGKWELFDIDYSKMSVDGSPAFFTMSGPAISAYGRYMHFVRGGVLVGNPLNYEGLSFLRLFDFGLSGYGPLRTSAVPFAGGILVAFNAFTHGVQYPRNNDEMEAAKAMNTIVGPSVLLYITPPIARIVGAFGARITSIESAGGKVFLGTSTTANYGALDAGPVDAGWKEVVGLDLAGALNSAPPVVFRVDGSRILDMAWGGIPLYGYRNPRIIVSTSRENELILREYDFSLSPSKAEEERIKLTKGRNIIELGAYKGILSFQLIEEDPSLVAKIVLE</sequence>
<organism evidence="1 2">
    <name type="scientific">Infirmifilum uzonense</name>
    <dbReference type="NCBI Taxonomy" id="1550241"/>
    <lineage>
        <taxon>Archaea</taxon>
        <taxon>Thermoproteota</taxon>
        <taxon>Thermoprotei</taxon>
        <taxon>Thermofilales</taxon>
        <taxon>Thermofilaceae</taxon>
        <taxon>Infirmifilum</taxon>
    </lineage>
</organism>
<dbReference type="OrthoDB" id="85148at2157"/>
<dbReference type="RefSeq" id="WP_052884079.1">
    <property type="nucleotide sequence ID" value="NZ_CP009961.1"/>
</dbReference>
<evidence type="ECO:0008006" key="3">
    <source>
        <dbReference type="Google" id="ProtNLM"/>
    </source>
</evidence>
<dbReference type="EMBL" id="CP009961">
    <property type="protein sequence ID" value="AKG38646.1"/>
    <property type="molecule type" value="Genomic_DNA"/>
</dbReference>
<dbReference type="Proteomes" id="UP000067434">
    <property type="component" value="Chromosome"/>
</dbReference>
<dbReference type="KEGG" id="thf:MA03_04210"/>
<accession>A0A0F7CL20</accession>
<evidence type="ECO:0000313" key="2">
    <source>
        <dbReference type="Proteomes" id="UP000067434"/>
    </source>
</evidence>
<proteinExistence type="predicted"/>